<dbReference type="GO" id="GO:0051537">
    <property type="term" value="F:2 iron, 2 sulfur cluster binding"/>
    <property type="evidence" value="ECO:0007669"/>
    <property type="project" value="UniProtKB-KW"/>
</dbReference>
<keyword evidence="10" id="KW-1185">Reference proteome</keyword>
<keyword evidence="2" id="KW-0001">2Fe-2S</keyword>
<evidence type="ECO:0000256" key="5">
    <source>
        <dbReference type="ARBA" id="ARBA00023004"/>
    </source>
</evidence>
<dbReference type="OrthoDB" id="7456916at2"/>
<dbReference type="InterPro" id="IPR036922">
    <property type="entry name" value="Rieske_2Fe-2S_sf"/>
</dbReference>
<dbReference type="CDD" id="cd08882">
    <property type="entry name" value="RHO_alpha_C_MupW-like"/>
    <property type="match status" value="1"/>
</dbReference>
<dbReference type="PRINTS" id="PR00090">
    <property type="entry name" value="RNGDIOXGNASE"/>
</dbReference>
<evidence type="ECO:0000256" key="4">
    <source>
        <dbReference type="ARBA" id="ARBA00023002"/>
    </source>
</evidence>
<dbReference type="Gene3D" id="3.90.380.10">
    <property type="entry name" value="Naphthalene 1,2-dioxygenase Alpha Subunit, Chain A, domain 1"/>
    <property type="match status" value="1"/>
</dbReference>
<evidence type="ECO:0000259" key="8">
    <source>
        <dbReference type="PROSITE" id="PS51296"/>
    </source>
</evidence>
<dbReference type="RefSeq" id="WP_082922105.1">
    <property type="nucleotide sequence ID" value="NZ_BMIP01000009.1"/>
</dbReference>
<feature type="domain" description="Rieske" evidence="8">
    <location>
        <begin position="77"/>
        <end position="184"/>
    </location>
</feature>
<dbReference type="InterPro" id="IPR015879">
    <property type="entry name" value="Ring_hydroxy_dOase_asu_C_dom"/>
</dbReference>
<dbReference type="Proteomes" id="UP000612349">
    <property type="component" value="Unassembled WGS sequence"/>
</dbReference>
<dbReference type="CDD" id="cd03469">
    <property type="entry name" value="Rieske_RO_Alpha_N"/>
    <property type="match status" value="1"/>
</dbReference>
<dbReference type="Gene3D" id="2.102.10.10">
    <property type="entry name" value="Rieske [2Fe-2S] iron-sulphur domain"/>
    <property type="match status" value="1"/>
</dbReference>
<reference evidence="9" key="2">
    <citation type="submission" date="2020-09" db="EMBL/GenBank/DDBJ databases">
        <authorList>
            <person name="Sun Q."/>
            <person name="Zhou Y."/>
        </authorList>
    </citation>
    <scope>NUCLEOTIDE SEQUENCE</scope>
    <source>
        <strain evidence="9">CGMCC 1.15360</strain>
    </source>
</reference>
<evidence type="ECO:0000313" key="9">
    <source>
        <dbReference type="EMBL" id="GGD80535.1"/>
    </source>
</evidence>
<evidence type="ECO:0000256" key="3">
    <source>
        <dbReference type="ARBA" id="ARBA00022723"/>
    </source>
</evidence>
<comment type="cofactor">
    <cofactor evidence="1">
        <name>Fe cation</name>
        <dbReference type="ChEBI" id="CHEBI:24875"/>
    </cofactor>
</comment>
<reference evidence="9" key="1">
    <citation type="journal article" date="2014" name="Int. J. Syst. Evol. Microbiol.">
        <title>Complete genome sequence of Corynebacterium casei LMG S-19264T (=DSM 44701T), isolated from a smear-ripened cheese.</title>
        <authorList>
            <consortium name="US DOE Joint Genome Institute (JGI-PGF)"/>
            <person name="Walter F."/>
            <person name="Albersmeier A."/>
            <person name="Kalinowski J."/>
            <person name="Ruckert C."/>
        </authorList>
    </citation>
    <scope>NUCLEOTIDE SEQUENCE</scope>
    <source>
        <strain evidence="9">CGMCC 1.15360</strain>
    </source>
</reference>
<dbReference type="AlphaFoldDB" id="A0A917DYC1"/>
<dbReference type="InterPro" id="IPR017941">
    <property type="entry name" value="Rieske_2Fe-2S"/>
</dbReference>
<keyword evidence="5" id="KW-0408">Iron</keyword>
<name>A0A917DYC1_9SPHN</name>
<dbReference type="SUPFAM" id="SSF50022">
    <property type="entry name" value="ISP domain"/>
    <property type="match status" value="1"/>
</dbReference>
<evidence type="ECO:0000256" key="1">
    <source>
        <dbReference type="ARBA" id="ARBA00001962"/>
    </source>
</evidence>
<feature type="region of interest" description="Disordered" evidence="7">
    <location>
        <begin position="1"/>
        <end position="22"/>
    </location>
</feature>
<accession>A0A917DYC1</accession>
<evidence type="ECO:0000313" key="10">
    <source>
        <dbReference type="Proteomes" id="UP000612349"/>
    </source>
</evidence>
<dbReference type="PANTHER" id="PTHR43756">
    <property type="entry name" value="CHOLINE MONOOXYGENASE, CHLOROPLASTIC"/>
    <property type="match status" value="1"/>
</dbReference>
<dbReference type="GO" id="GO:0016491">
    <property type="term" value="F:oxidoreductase activity"/>
    <property type="evidence" value="ECO:0007669"/>
    <property type="project" value="UniProtKB-KW"/>
</dbReference>
<keyword evidence="6" id="KW-0411">Iron-sulfur</keyword>
<comment type="caution">
    <text evidence="9">The sequence shown here is derived from an EMBL/GenBank/DDBJ whole genome shotgun (WGS) entry which is preliminary data.</text>
</comment>
<organism evidence="9 10">
    <name type="scientific">Croceicoccus mobilis</name>
    <dbReference type="NCBI Taxonomy" id="1703339"/>
    <lineage>
        <taxon>Bacteria</taxon>
        <taxon>Pseudomonadati</taxon>
        <taxon>Pseudomonadota</taxon>
        <taxon>Alphaproteobacteria</taxon>
        <taxon>Sphingomonadales</taxon>
        <taxon>Erythrobacteraceae</taxon>
        <taxon>Croceicoccus</taxon>
    </lineage>
</organism>
<proteinExistence type="predicted"/>
<dbReference type="Pfam" id="PF00355">
    <property type="entry name" value="Rieske"/>
    <property type="match status" value="1"/>
</dbReference>
<evidence type="ECO:0000256" key="6">
    <source>
        <dbReference type="ARBA" id="ARBA00023014"/>
    </source>
</evidence>
<dbReference type="PROSITE" id="PS51296">
    <property type="entry name" value="RIESKE"/>
    <property type="match status" value="1"/>
</dbReference>
<dbReference type="Pfam" id="PF00848">
    <property type="entry name" value="Ring_hydroxyl_A"/>
    <property type="match status" value="1"/>
</dbReference>
<evidence type="ECO:0000256" key="2">
    <source>
        <dbReference type="ARBA" id="ARBA00022714"/>
    </source>
</evidence>
<keyword evidence="3" id="KW-0479">Metal-binding</keyword>
<gene>
    <name evidence="9" type="ORF">GCM10010990_33000</name>
</gene>
<dbReference type="GO" id="GO:0005506">
    <property type="term" value="F:iron ion binding"/>
    <property type="evidence" value="ECO:0007669"/>
    <property type="project" value="InterPro"/>
</dbReference>
<dbReference type="EMBL" id="BMIP01000009">
    <property type="protein sequence ID" value="GGD80535.1"/>
    <property type="molecule type" value="Genomic_DNA"/>
</dbReference>
<dbReference type="InterPro" id="IPR001663">
    <property type="entry name" value="Rng_hydr_dOase-A"/>
</dbReference>
<sequence length="471" mass="53798">MSKWKIDTLSRPGTAAQEGEDPSQVYQRLISNDRVAAPSHIATSLPADNGTDGPPKARYIDPTFHRIEMERLWPRVWQFACREEEIPEVGDLVVYDIGDISHIVVRTAPDEIRAYRNACLHRGTRLCQEDTSLQQLRCPFHGFTWSLEGELTEVPCRWDFPQIDRADMRLPQARVECWGGFVFINMDGNAPPLNEYLGVLDSNLPGENFANKYIAHYIRKVLPANWKACIEAFLEAYHSVETHSWSMGFTNDANAQYDVFPDTPHVSRFMHAFGVQSPHLDRELSEQEVLEELFSIFWSGEPAPTLPPGEKARGFAADLVRQQRSEAMGRDYSQVSDAEALDSIEYSIFPNMVLFHGLAVPVVYRFRPNGNDPDSCIFDLFMLLEYPEGSPRPDPAEVFEMGDMTYRELTEKLGFDAFFGITYDQDTGNLGLQQQGMKSLESDTLIFARYQECRLRHFHEMITRYVAMAPE</sequence>
<dbReference type="PANTHER" id="PTHR43756:SF5">
    <property type="entry name" value="CHOLINE MONOOXYGENASE, CHLOROPLASTIC"/>
    <property type="match status" value="1"/>
</dbReference>
<keyword evidence="4" id="KW-0560">Oxidoreductase</keyword>
<evidence type="ECO:0000256" key="7">
    <source>
        <dbReference type="SAM" id="MobiDB-lite"/>
    </source>
</evidence>
<protein>
    <recommendedName>
        <fullName evidence="8">Rieske domain-containing protein</fullName>
    </recommendedName>
</protein>
<dbReference type="SUPFAM" id="SSF55961">
    <property type="entry name" value="Bet v1-like"/>
    <property type="match status" value="1"/>
</dbReference>